<dbReference type="InterPro" id="IPR025636">
    <property type="entry name" value="DUF4294"/>
</dbReference>
<dbReference type="Pfam" id="PF14127">
    <property type="entry name" value="DUF4294"/>
    <property type="match status" value="1"/>
</dbReference>
<dbReference type="EMBL" id="FPBK01000018">
    <property type="protein sequence ID" value="SFU74613.1"/>
    <property type="molecule type" value="Genomic_DNA"/>
</dbReference>
<keyword evidence="1" id="KW-0732">Signal</keyword>
<name>A0A1I7INW0_9FLAO</name>
<dbReference type="STRING" id="1224947.SAMN05216480_11862"/>
<evidence type="ECO:0000313" key="3">
    <source>
        <dbReference type="Proteomes" id="UP000199138"/>
    </source>
</evidence>
<feature type="chain" id="PRO_5011728632" description="DUF4294 domain-containing protein" evidence="1">
    <location>
        <begin position="19"/>
        <end position="221"/>
    </location>
</feature>
<gene>
    <name evidence="2" type="ORF">SAMN05216480_11862</name>
</gene>
<reference evidence="3" key="1">
    <citation type="submission" date="2016-10" db="EMBL/GenBank/DDBJ databases">
        <authorList>
            <person name="Varghese N."/>
            <person name="Submissions S."/>
        </authorList>
    </citation>
    <scope>NUCLEOTIDE SEQUENCE [LARGE SCALE GENOMIC DNA]</scope>
    <source>
        <strain evidence="3">CGMCC 1.12333</strain>
    </source>
</reference>
<proteinExistence type="predicted"/>
<evidence type="ECO:0000313" key="2">
    <source>
        <dbReference type="EMBL" id="SFU74613.1"/>
    </source>
</evidence>
<dbReference type="AlphaFoldDB" id="A0A1I7INW0"/>
<evidence type="ECO:0008006" key="4">
    <source>
        <dbReference type="Google" id="ProtNLM"/>
    </source>
</evidence>
<feature type="signal peptide" evidence="1">
    <location>
        <begin position="1"/>
        <end position="18"/>
    </location>
</feature>
<accession>A0A1I7INW0</accession>
<evidence type="ECO:0000256" key="1">
    <source>
        <dbReference type="SAM" id="SignalP"/>
    </source>
</evidence>
<sequence>MQKLIIYICMLSSLIIFAQEEGEEVIDSTQIVDSPDVDNDYGPTFALDEVIIFDKLKFKSYAKKVDYYILRRKVHKVYPYAKLASERLLTMNKILDTISKKRVKKRYIKRMQEYIEDEFTEELKKMTRTEGQILIKLIHRQTGETAFDLIKEYRSGWKAFWYNTTASMFDLSLKEEYEPFKNENDFIIEDILQRAFAAKTLEKQEPAFNLSYADLIEKWRK</sequence>
<organism evidence="2 3">
    <name type="scientific">Pustulibacterium marinum</name>
    <dbReference type="NCBI Taxonomy" id="1224947"/>
    <lineage>
        <taxon>Bacteria</taxon>
        <taxon>Pseudomonadati</taxon>
        <taxon>Bacteroidota</taxon>
        <taxon>Flavobacteriia</taxon>
        <taxon>Flavobacteriales</taxon>
        <taxon>Flavobacteriaceae</taxon>
        <taxon>Pustulibacterium</taxon>
    </lineage>
</organism>
<protein>
    <recommendedName>
        <fullName evidence="4">DUF4294 domain-containing protein</fullName>
    </recommendedName>
</protein>
<dbReference type="Proteomes" id="UP000199138">
    <property type="component" value="Unassembled WGS sequence"/>
</dbReference>
<keyword evidence="3" id="KW-1185">Reference proteome</keyword>
<dbReference type="OrthoDB" id="1491885at2"/>